<dbReference type="Gene3D" id="3.40.50.300">
    <property type="entry name" value="P-loop containing nucleotide triphosphate hydrolases"/>
    <property type="match status" value="1"/>
</dbReference>
<dbReference type="AlphaFoldDB" id="A0A6G0IAH8"/>
<keyword evidence="1" id="KW-0547">Nucleotide-binding</keyword>
<comment type="similarity">
    <text evidence="1">Belongs to the helicase family.</text>
</comment>
<dbReference type="PANTHER" id="PTHR47642">
    <property type="entry name" value="ATP-DEPENDENT DNA HELICASE"/>
    <property type="match status" value="1"/>
</dbReference>
<dbReference type="InterPro" id="IPR010285">
    <property type="entry name" value="DNA_helicase_pif1-like_DEAD"/>
</dbReference>
<keyword evidence="1" id="KW-0378">Hydrolase</keyword>
<keyword evidence="1 3" id="KW-0347">Helicase</keyword>
<dbReference type="GO" id="GO:0005524">
    <property type="term" value="F:ATP binding"/>
    <property type="evidence" value="ECO:0007669"/>
    <property type="project" value="UniProtKB-KW"/>
</dbReference>
<evidence type="ECO:0000256" key="1">
    <source>
        <dbReference type="RuleBase" id="RU363044"/>
    </source>
</evidence>
<keyword evidence="1" id="KW-0233">DNA recombination</keyword>
<dbReference type="GO" id="GO:0016787">
    <property type="term" value="F:hydrolase activity"/>
    <property type="evidence" value="ECO:0007669"/>
    <property type="project" value="UniProtKB-KW"/>
</dbReference>
<dbReference type="GO" id="GO:0006310">
    <property type="term" value="P:DNA recombination"/>
    <property type="evidence" value="ECO:0007669"/>
    <property type="project" value="UniProtKB-KW"/>
</dbReference>
<dbReference type="InterPro" id="IPR051055">
    <property type="entry name" value="PIF1_helicase"/>
</dbReference>
<dbReference type="InterPro" id="IPR027417">
    <property type="entry name" value="P-loop_NTPase"/>
</dbReference>
<sequence>MQKEDKAKLNQLRKLLMDPDASFSSLSDVLQQCNLTHEEYRKYVARLRSGCTVMLKRDPNECWINAYNQDLLRAWNANMDIQYVIDDFGCIMYMMSYISKPEHEMTEFLNSVIKDVKKSKVNERNEMKQIMQAYAKHREADEDGLKMSHPISKLKEMHPDSEEVWMSGIPGKYLRRPVDFEDPMTSSEMKDTPLISSFTSAERQNVVDGNKKRYEGQGKKIDKALKHYQQYGPAFNAWNTFAPEVEVDRLECLAEREPLEPGNEDDEDVPNYQVNNDRRGVLPRIDAPVLSPDFVRKMYQSLNETQASIFYSVHDWCLKRVWGQNLEPFYYFLSGGAGCGKSHVIKCIYQEATRVLRELPRFRDQAHMSQPAVLLSAFTGTAAFNISGKTLHSMFKLPRSLKPPYQGLINALDEVRASLSYAEILIIDEISMVSKELFAYIHWRFQQIKGNRKPFGGISVLAVGDFYQLPPLGKAKPLCVYEENEFNLWRNYFEMVNLTEIMRQKDDRAFAELLNRLRVKQKIL</sequence>
<evidence type="ECO:0000313" key="4">
    <source>
        <dbReference type="Proteomes" id="UP000424527"/>
    </source>
</evidence>
<feature type="domain" description="DNA helicase Pif1-like DEAD-box helicase" evidence="2">
    <location>
        <begin position="302"/>
        <end position="507"/>
    </location>
</feature>
<accession>A0A6G0IAH8</accession>
<dbReference type="GO" id="GO:0043139">
    <property type="term" value="F:5'-3' DNA helicase activity"/>
    <property type="evidence" value="ECO:0007669"/>
    <property type="project" value="UniProtKB-EC"/>
</dbReference>
<dbReference type="EMBL" id="REGW02000012">
    <property type="protein sequence ID" value="KAE8288357.1"/>
    <property type="molecule type" value="Genomic_DNA"/>
</dbReference>
<organism evidence="3 4">
    <name type="scientific">Larimichthys crocea</name>
    <name type="common">Large yellow croaker</name>
    <name type="synonym">Pseudosciaena crocea</name>
    <dbReference type="NCBI Taxonomy" id="215358"/>
    <lineage>
        <taxon>Eukaryota</taxon>
        <taxon>Metazoa</taxon>
        <taxon>Chordata</taxon>
        <taxon>Craniata</taxon>
        <taxon>Vertebrata</taxon>
        <taxon>Euteleostomi</taxon>
        <taxon>Actinopterygii</taxon>
        <taxon>Neopterygii</taxon>
        <taxon>Teleostei</taxon>
        <taxon>Neoteleostei</taxon>
        <taxon>Acanthomorphata</taxon>
        <taxon>Eupercaria</taxon>
        <taxon>Sciaenidae</taxon>
        <taxon>Larimichthys</taxon>
    </lineage>
</organism>
<protein>
    <recommendedName>
        <fullName evidence="1">ATP-dependent DNA helicase</fullName>
        <ecNumber evidence="1">5.6.2.3</ecNumber>
    </recommendedName>
</protein>
<dbReference type="Proteomes" id="UP000424527">
    <property type="component" value="Unassembled WGS sequence"/>
</dbReference>
<keyword evidence="1" id="KW-0234">DNA repair</keyword>
<dbReference type="GO" id="GO:0000723">
    <property type="term" value="P:telomere maintenance"/>
    <property type="evidence" value="ECO:0007669"/>
    <property type="project" value="InterPro"/>
</dbReference>
<comment type="caution">
    <text evidence="3">The sequence shown here is derived from an EMBL/GenBank/DDBJ whole genome shotgun (WGS) entry which is preliminary data.</text>
</comment>
<keyword evidence="1" id="KW-0067">ATP-binding</keyword>
<dbReference type="Pfam" id="PF05970">
    <property type="entry name" value="PIF1"/>
    <property type="match status" value="1"/>
</dbReference>
<name>A0A6G0IAH8_LARCR</name>
<keyword evidence="1" id="KW-0227">DNA damage</keyword>
<comment type="cofactor">
    <cofactor evidence="1">
        <name>Mg(2+)</name>
        <dbReference type="ChEBI" id="CHEBI:18420"/>
    </cofactor>
</comment>
<proteinExistence type="inferred from homology"/>
<dbReference type="SUPFAM" id="SSF52540">
    <property type="entry name" value="P-loop containing nucleoside triphosphate hydrolases"/>
    <property type="match status" value="1"/>
</dbReference>
<evidence type="ECO:0000259" key="2">
    <source>
        <dbReference type="Pfam" id="PF05970"/>
    </source>
</evidence>
<dbReference type="EC" id="5.6.2.3" evidence="1"/>
<comment type="catalytic activity">
    <reaction evidence="1">
        <text>ATP + H2O = ADP + phosphate + H(+)</text>
        <dbReference type="Rhea" id="RHEA:13065"/>
        <dbReference type="ChEBI" id="CHEBI:15377"/>
        <dbReference type="ChEBI" id="CHEBI:15378"/>
        <dbReference type="ChEBI" id="CHEBI:30616"/>
        <dbReference type="ChEBI" id="CHEBI:43474"/>
        <dbReference type="ChEBI" id="CHEBI:456216"/>
        <dbReference type="EC" id="5.6.2.3"/>
    </reaction>
</comment>
<evidence type="ECO:0000313" key="3">
    <source>
        <dbReference type="EMBL" id="KAE8288357.1"/>
    </source>
</evidence>
<dbReference type="PANTHER" id="PTHR47642:SF5">
    <property type="entry name" value="ATP-DEPENDENT DNA HELICASE"/>
    <property type="match status" value="1"/>
</dbReference>
<dbReference type="GO" id="GO:0006281">
    <property type="term" value="P:DNA repair"/>
    <property type="evidence" value="ECO:0007669"/>
    <property type="project" value="UniProtKB-KW"/>
</dbReference>
<keyword evidence="4" id="KW-1185">Reference proteome</keyword>
<gene>
    <name evidence="3" type="ORF">D5F01_LYC12226</name>
</gene>
<reference evidence="3 4" key="1">
    <citation type="submission" date="2019-07" db="EMBL/GenBank/DDBJ databases">
        <title>Chromosome genome assembly for large yellow croaker.</title>
        <authorList>
            <person name="Xiao S."/>
        </authorList>
    </citation>
    <scope>NUCLEOTIDE SEQUENCE [LARGE SCALE GENOMIC DNA]</scope>
    <source>
        <strain evidence="3">JMULYC20181020</strain>
        <tissue evidence="3">Muscle</tissue>
    </source>
</reference>